<dbReference type="Pfam" id="PF01370">
    <property type="entry name" value="Epimerase"/>
    <property type="match status" value="1"/>
</dbReference>
<dbReference type="InterPro" id="IPR001509">
    <property type="entry name" value="Epimerase_deHydtase"/>
</dbReference>
<dbReference type="PANTHER" id="PTHR11092:SF0">
    <property type="entry name" value="EPIMERASE FAMILY PROTEIN SDR39U1"/>
    <property type="match status" value="1"/>
</dbReference>
<dbReference type="OrthoDB" id="9801773at2"/>
<dbReference type="FunCoup" id="A0A1I4AT42">
    <property type="interactions" value="256"/>
</dbReference>
<organism evidence="4 5">
    <name type="scientific">Geodermatophilus ruber</name>
    <dbReference type="NCBI Taxonomy" id="504800"/>
    <lineage>
        <taxon>Bacteria</taxon>
        <taxon>Bacillati</taxon>
        <taxon>Actinomycetota</taxon>
        <taxon>Actinomycetes</taxon>
        <taxon>Geodermatophilales</taxon>
        <taxon>Geodermatophilaceae</taxon>
        <taxon>Geodermatophilus</taxon>
    </lineage>
</organism>
<accession>A0A1I4AT42</accession>
<dbReference type="Gene3D" id="3.40.50.720">
    <property type="entry name" value="NAD(P)-binding Rossmann-like Domain"/>
    <property type="match status" value="1"/>
</dbReference>
<dbReference type="InterPro" id="IPR013549">
    <property type="entry name" value="DUF1731"/>
</dbReference>
<evidence type="ECO:0000256" key="1">
    <source>
        <dbReference type="ARBA" id="ARBA00009353"/>
    </source>
</evidence>
<dbReference type="PANTHER" id="PTHR11092">
    <property type="entry name" value="SUGAR NUCLEOTIDE EPIMERASE RELATED"/>
    <property type="match status" value="1"/>
</dbReference>
<gene>
    <name evidence="4" type="ORF">SAMN04488085_102363</name>
</gene>
<dbReference type="InParanoid" id="A0A1I4AT42"/>
<dbReference type="InterPro" id="IPR036291">
    <property type="entry name" value="NAD(P)-bd_dom_sf"/>
</dbReference>
<evidence type="ECO:0000313" key="4">
    <source>
        <dbReference type="EMBL" id="SFK59041.1"/>
    </source>
</evidence>
<reference evidence="4 5" key="1">
    <citation type="submission" date="2016-10" db="EMBL/GenBank/DDBJ databases">
        <authorList>
            <person name="de Groot N.N."/>
        </authorList>
    </citation>
    <scope>NUCLEOTIDE SEQUENCE [LARGE SCALE GENOMIC DNA]</scope>
    <source>
        <strain evidence="4 5">DSM 45317</strain>
    </source>
</reference>
<dbReference type="InterPro" id="IPR010099">
    <property type="entry name" value="SDR39U1"/>
</dbReference>
<keyword evidence="5" id="KW-1185">Reference proteome</keyword>
<dbReference type="Pfam" id="PF08338">
    <property type="entry name" value="DUF1731"/>
    <property type="match status" value="1"/>
</dbReference>
<dbReference type="Proteomes" id="UP000199152">
    <property type="component" value="Unassembled WGS sequence"/>
</dbReference>
<evidence type="ECO:0008006" key="6">
    <source>
        <dbReference type="Google" id="ProtNLM"/>
    </source>
</evidence>
<evidence type="ECO:0000313" key="5">
    <source>
        <dbReference type="Proteomes" id="UP000199152"/>
    </source>
</evidence>
<evidence type="ECO:0000259" key="2">
    <source>
        <dbReference type="Pfam" id="PF01370"/>
    </source>
</evidence>
<dbReference type="SUPFAM" id="SSF51735">
    <property type="entry name" value="NAD(P)-binding Rossmann-fold domains"/>
    <property type="match status" value="1"/>
</dbReference>
<dbReference type="RefSeq" id="WP_091321649.1">
    <property type="nucleotide sequence ID" value="NZ_FOSW01000002.1"/>
</dbReference>
<protein>
    <recommendedName>
        <fullName evidence="6">TIGR01777 family protein</fullName>
    </recommendedName>
</protein>
<dbReference type="EMBL" id="FOSW01000002">
    <property type="protein sequence ID" value="SFK59041.1"/>
    <property type="molecule type" value="Genomic_DNA"/>
</dbReference>
<dbReference type="STRING" id="504800.SAMN04488085_102363"/>
<comment type="similarity">
    <text evidence="1">Belongs to the NAD(P)-dependent epimerase/dehydratase family. SDR39U1 subfamily.</text>
</comment>
<dbReference type="NCBIfam" id="TIGR01777">
    <property type="entry name" value="yfcH"/>
    <property type="match status" value="1"/>
</dbReference>
<evidence type="ECO:0000259" key="3">
    <source>
        <dbReference type="Pfam" id="PF08338"/>
    </source>
</evidence>
<feature type="domain" description="DUF1731" evidence="3">
    <location>
        <begin position="250"/>
        <end position="296"/>
    </location>
</feature>
<sequence length="301" mass="32005">MKVAVTGSSGLIGSRLVPALRADGHEVLRLVRRTPRTADEHRWDPQHRRIDPALLADVDAVVNLAGVGIADRRWTQKHKQRVLTSRVDATTTISRAMADAAAADPTRRRVLLSGSAVGWYGDTGDRVVDETAPAGTDFLARVCTEWEAATAPAVEAGVRVALLRTGLVLGRGGLLGRMAPLFRLGLGGRLGSGRQYWPWISLTDEVDAIRFLLTAPVAGPVNLTAPTPVPNAEFSRALGRVVGRPAVLPVPGVVLRAVLGEFAPIGVLAGQRAVPAQLQAAGFTWTHPDLEPALRAALGRR</sequence>
<dbReference type="AlphaFoldDB" id="A0A1I4AT42"/>
<name>A0A1I4AT42_9ACTN</name>
<feature type="domain" description="NAD-dependent epimerase/dehydratase" evidence="2">
    <location>
        <begin position="3"/>
        <end position="220"/>
    </location>
</feature>
<proteinExistence type="inferred from homology"/>